<proteinExistence type="predicted"/>
<organism evidence="2 3">
    <name type="scientific">Acetoanaerobium noterae</name>
    <dbReference type="NCBI Taxonomy" id="745369"/>
    <lineage>
        <taxon>Bacteria</taxon>
        <taxon>Bacillati</taxon>
        <taxon>Bacillota</taxon>
        <taxon>Clostridia</taxon>
        <taxon>Peptostreptococcales</taxon>
        <taxon>Filifactoraceae</taxon>
        <taxon>Acetoanaerobium</taxon>
    </lineage>
</organism>
<dbReference type="EMBL" id="FUYN01000001">
    <property type="protein sequence ID" value="SKB24786.1"/>
    <property type="molecule type" value="Genomic_DNA"/>
</dbReference>
<keyword evidence="1" id="KW-0472">Membrane</keyword>
<evidence type="ECO:0000256" key="1">
    <source>
        <dbReference type="SAM" id="Phobius"/>
    </source>
</evidence>
<evidence type="ECO:0000313" key="3">
    <source>
        <dbReference type="Proteomes" id="UP000243406"/>
    </source>
</evidence>
<feature type="transmembrane region" description="Helical" evidence="1">
    <location>
        <begin position="50"/>
        <end position="66"/>
    </location>
</feature>
<gene>
    <name evidence="2" type="ORF">SAMN02745120_0180</name>
</gene>
<accession>A0A1T4ZQ07</accession>
<reference evidence="3" key="1">
    <citation type="submission" date="2017-02" db="EMBL/GenBank/DDBJ databases">
        <authorList>
            <person name="Varghese N."/>
            <person name="Submissions S."/>
        </authorList>
    </citation>
    <scope>NUCLEOTIDE SEQUENCE [LARGE SCALE GENOMIC DNA]</scope>
    <source>
        <strain evidence="3">ATCC 35199</strain>
    </source>
</reference>
<keyword evidence="1" id="KW-1133">Transmembrane helix</keyword>
<keyword evidence="1" id="KW-0812">Transmembrane</keyword>
<dbReference type="AlphaFoldDB" id="A0A1T4ZQ07"/>
<dbReference type="RefSeq" id="WP_079588190.1">
    <property type="nucleotide sequence ID" value="NZ_FUYN01000001.1"/>
</dbReference>
<dbReference type="Proteomes" id="UP000243406">
    <property type="component" value="Unassembled WGS sequence"/>
</dbReference>
<keyword evidence="3" id="KW-1185">Reference proteome</keyword>
<evidence type="ECO:0000313" key="2">
    <source>
        <dbReference type="EMBL" id="SKB24786.1"/>
    </source>
</evidence>
<feature type="transmembrane region" description="Helical" evidence="1">
    <location>
        <begin position="73"/>
        <end position="97"/>
    </location>
</feature>
<sequence length="106" mass="12332">MNEKEYKIVTTILNFALLIMSLASVYILTKFTALHIVYFPEEIPYIKQEAYILISSAVFFIVSMKFKFKLSMVISFIAILLGLFNFAAFTTMTILYYRELNLDAFI</sequence>
<protein>
    <submittedName>
        <fullName evidence="2">Uncharacterized protein</fullName>
    </submittedName>
</protein>
<name>A0A1T4ZQ07_9FIRM</name>
<feature type="transmembrane region" description="Helical" evidence="1">
    <location>
        <begin position="12"/>
        <end position="38"/>
    </location>
</feature>